<dbReference type="AlphaFoldDB" id="A0A6J4NW12"/>
<evidence type="ECO:0000313" key="2">
    <source>
        <dbReference type="EMBL" id="CAA9394083.1"/>
    </source>
</evidence>
<feature type="compositionally biased region" description="Basic and acidic residues" evidence="1">
    <location>
        <begin position="75"/>
        <end position="85"/>
    </location>
</feature>
<feature type="non-terminal residue" evidence="2">
    <location>
        <position position="1"/>
    </location>
</feature>
<feature type="compositionally biased region" description="Basic and acidic residues" evidence="1">
    <location>
        <begin position="168"/>
        <end position="185"/>
    </location>
</feature>
<feature type="compositionally biased region" description="Basic residues" evidence="1">
    <location>
        <begin position="147"/>
        <end position="164"/>
    </location>
</feature>
<sequence length="290" mass="30603">GSQGSSRPRTGRRSGPPADRGPARGRSAGGSPAAYGDRGGGARHGARRRRDRLGDAAPRPRPDRRIRGHVAGGDVRADGLREHRPGLGGAALPPRLLHRRDPEGTRGRGRASDRPSGRPSGGAVLGSGRHVRGRDVVGHVRAPVGRGPRRRGSGPGRRHAHRLGRAAGGDEHPDLRAVGARDGRPQHRAHVQHGRLGRLVRRRLGDDRRGRCAGRPPGSQDPGAVQPGPARPGTGGRAQRDGDDRGGRRPAVRHRAHHGRARPACGLPGGVGAPRVRRRPDRLPLRAGTV</sequence>
<feature type="compositionally biased region" description="Low complexity" evidence="1">
    <location>
        <begin position="1"/>
        <end position="36"/>
    </location>
</feature>
<feature type="compositionally biased region" description="Basic residues" evidence="1">
    <location>
        <begin position="186"/>
        <end position="202"/>
    </location>
</feature>
<name>A0A6J4NW12_9ACTN</name>
<feature type="compositionally biased region" description="Basic residues" evidence="1">
    <location>
        <begin position="248"/>
        <end position="261"/>
    </location>
</feature>
<dbReference type="EMBL" id="CADCUM010000097">
    <property type="protein sequence ID" value="CAA9394083.1"/>
    <property type="molecule type" value="Genomic_DNA"/>
</dbReference>
<feature type="compositionally biased region" description="Basic and acidic residues" evidence="1">
    <location>
        <begin position="99"/>
        <end position="116"/>
    </location>
</feature>
<protein>
    <submittedName>
        <fullName evidence="2">Uncharacterized protein</fullName>
    </submittedName>
</protein>
<feature type="compositionally biased region" description="Basic and acidic residues" evidence="1">
    <location>
        <begin position="52"/>
        <end position="65"/>
    </location>
</feature>
<feature type="region of interest" description="Disordered" evidence="1">
    <location>
        <begin position="1"/>
        <end position="290"/>
    </location>
</feature>
<proteinExistence type="predicted"/>
<evidence type="ECO:0000256" key="1">
    <source>
        <dbReference type="SAM" id="MobiDB-lite"/>
    </source>
</evidence>
<gene>
    <name evidence="2" type="ORF">AVDCRST_MAG32-2541</name>
</gene>
<feature type="non-terminal residue" evidence="2">
    <location>
        <position position="290"/>
    </location>
</feature>
<reference evidence="2" key="1">
    <citation type="submission" date="2020-02" db="EMBL/GenBank/DDBJ databases">
        <authorList>
            <person name="Meier V. D."/>
        </authorList>
    </citation>
    <scope>NUCLEOTIDE SEQUENCE</scope>
    <source>
        <strain evidence="2">AVDCRST_MAG32</strain>
    </source>
</reference>
<organism evidence="2">
    <name type="scientific">uncultured Nocardioides sp</name>
    <dbReference type="NCBI Taxonomy" id="198441"/>
    <lineage>
        <taxon>Bacteria</taxon>
        <taxon>Bacillati</taxon>
        <taxon>Actinomycetota</taxon>
        <taxon>Actinomycetes</taxon>
        <taxon>Propionibacteriales</taxon>
        <taxon>Nocardioidaceae</taxon>
        <taxon>Nocardioides</taxon>
        <taxon>environmental samples</taxon>
    </lineage>
</organism>
<feature type="compositionally biased region" description="Basic and acidic residues" evidence="1">
    <location>
        <begin position="238"/>
        <end position="247"/>
    </location>
</feature>
<accession>A0A6J4NW12</accession>